<dbReference type="GO" id="GO:0031267">
    <property type="term" value="F:small GTPase binding"/>
    <property type="evidence" value="ECO:0007669"/>
    <property type="project" value="TreeGrafter"/>
</dbReference>
<dbReference type="GO" id="GO:1990423">
    <property type="term" value="C:RZZ complex"/>
    <property type="evidence" value="ECO:0007669"/>
    <property type="project" value="TreeGrafter"/>
</dbReference>
<evidence type="ECO:0000313" key="4">
    <source>
        <dbReference type="Proteomes" id="UP001211907"/>
    </source>
</evidence>
<dbReference type="GO" id="GO:0005828">
    <property type="term" value="C:kinetochore microtubule"/>
    <property type="evidence" value="ECO:0007669"/>
    <property type="project" value="TreeGrafter"/>
</dbReference>
<dbReference type="InterPro" id="IPR019527">
    <property type="entry name" value="RZZ-complex_KNTC1/ROD_C"/>
</dbReference>
<evidence type="ECO:0008006" key="5">
    <source>
        <dbReference type="Google" id="ProtNLM"/>
    </source>
</evidence>
<comment type="caution">
    <text evidence="3">The sequence shown here is derived from an EMBL/GenBank/DDBJ whole genome shotgun (WGS) entry which is preliminary data.</text>
</comment>
<dbReference type="InterPro" id="IPR055405">
    <property type="entry name" value="ARM_KNTC1_3rd"/>
</dbReference>
<feature type="domain" description="RZZ complex subunit KNTC1/ROD C-terminal" evidence="1">
    <location>
        <begin position="699"/>
        <end position="1057"/>
    </location>
</feature>
<dbReference type="PANTHER" id="PTHR15688">
    <property type="entry name" value="KINETOCHORE-ASSOCIATED PROTEIN 1"/>
    <property type="match status" value="1"/>
</dbReference>
<dbReference type="GO" id="GO:0000070">
    <property type="term" value="P:mitotic sister chromatid segregation"/>
    <property type="evidence" value="ECO:0007669"/>
    <property type="project" value="TreeGrafter"/>
</dbReference>
<sequence length="1104" mass="124431">MRTLKDDVKELYLSNGSIKPAAVTTSIILSHIAGLEMENSSCSSATLKALGNMRDLSKEFDIRICLQTYKNDENYRRVILNKFAKEVFKYGSETTQLSEVVFTRTELYRLAELLGFARSSLDGIIAEEAARNGDVKTALLLCKVCYFTSAKSFVSEELKQELFEKSPDSSCSGILRNIALLLTVYASENKEVFRDIKETKTNFRLTKWIMELCQKSLALCNESCLSDCLDEFKNYEIMHSIFTQCDSGDYGTLLSAANDTQTLNFQSISSIGGSSSSSLSQPMASLSSFPVNWSLSTKLSDRSLDLEVANIGDSFGGMLFEEHYHEGGLVLPTEKSMALATGFIMDLATAISRQVEADTNENTSFSMTSPVKVASKGNGKKNKGVSVAFEPIYSGEEVATYLKNNRVLIAALRMWHRTIELRLRMSGILKEIAPLTLESVEYVVDGHIRLVTTLAENIFSSRHIDQNLAFGCLLTLDMRDAFIVFKSGMSTTGKDYNRLLKFAVVGVACGLAWNQAGYQADCQTLAKNAKWWHQFSLLNIHVDTDAFNMSRMGEYQRKFVPIILEKTGLDVLTALEFSRAYGVEDDCVIFEYIKQLLEDVSKGNEYKYRVAGVIDDVSNKSVLTAILHETLASSSPYDYEKLIFICNQILRLDSVDIEARRSLIILEILSNYQRKHVPTEDEFNFLNKKLSVDEGLNLYPQSMRRLPFHSVLHFGWNVLENEINESSVQRLIALSTPLKLLPDQFYLAVLDNFVSRLEAQELMPFSEFKSFISKLHDIKKAIAVATQIAERFPPGLDRVAAFKMAEALAEKLMMGTLNSENQNEIAEIKSLHKSLSFALKAAEIEHLLKNHELNQYSRLLGDPKALMEELYKEKSEEALLSEGSFDLHTLVDKIGARHGIDVMKFRTILLQKLIFQDATISMEEKKLYLPSMRVQANNILNSSGERSLQLQLLYIARSVSVQDGIKFFRTAAYANTSKIQTLHRIRSLSLLFQLADVHEIEDAGKSYDEIRSYLQILLYLLDFEELRIVQSIKEFDDCDKEALARSLWLNHGTESKIRYLAGIIESVSVIPELSRIKSLPLLWSSVISQCLEEVAQKGDSGRFN</sequence>
<dbReference type="GO" id="GO:0005737">
    <property type="term" value="C:cytoplasm"/>
    <property type="evidence" value="ECO:0007669"/>
    <property type="project" value="TreeGrafter"/>
</dbReference>
<dbReference type="Pfam" id="PF24515">
    <property type="entry name" value="ARM_KNTC1_3rd"/>
    <property type="match status" value="1"/>
</dbReference>
<protein>
    <recommendedName>
        <fullName evidence="5">RZZ complex subunit KNTC1/ROD C-terminal domain-containing protein</fullName>
    </recommendedName>
</protein>
<evidence type="ECO:0000259" key="2">
    <source>
        <dbReference type="Pfam" id="PF24515"/>
    </source>
</evidence>
<dbReference type="InterPro" id="IPR052802">
    <property type="entry name" value="KNTC1"/>
</dbReference>
<reference evidence="3" key="1">
    <citation type="submission" date="2020-05" db="EMBL/GenBank/DDBJ databases">
        <title>Phylogenomic resolution of chytrid fungi.</title>
        <authorList>
            <person name="Stajich J.E."/>
            <person name="Amses K."/>
            <person name="Simmons R."/>
            <person name="Seto K."/>
            <person name="Myers J."/>
            <person name="Bonds A."/>
            <person name="Quandt C.A."/>
            <person name="Barry K."/>
            <person name="Liu P."/>
            <person name="Grigoriev I."/>
            <person name="Longcore J.E."/>
            <person name="James T.Y."/>
        </authorList>
    </citation>
    <scope>NUCLEOTIDE SEQUENCE</scope>
    <source>
        <strain evidence="3">JEL0513</strain>
    </source>
</reference>
<name>A0AAD5T6C1_9FUNG</name>
<keyword evidence="4" id="KW-1185">Reference proteome</keyword>
<organism evidence="3 4">
    <name type="scientific">Physocladia obscura</name>
    <dbReference type="NCBI Taxonomy" id="109957"/>
    <lineage>
        <taxon>Eukaryota</taxon>
        <taxon>Fungi</taxon>
        <taxon>Fungi incertae sedis</taxon>
        <taxon>Chytridiomycota</taxon>
        <taxon>Chytridiomycota incertae sedis</taxon>
        <taxon>Chytridiomycetes</taxon>
        <taxon>Chytridiales</taxon>
        <taxon>Chytriomycetaceae</taxon>
        <taxon>Physocladia</taxon>
    </lineage>
</organism>
<dbReference type="Pfam" id="PF10493">
    <property type="entry name" value="Rod_C"/>
    <property type="match status" value="1"/>
</dbReference>
<proteinExistence type="predicted"/>
<dbReference type="GO" id="GO:0007094">
    <property type="term" value="P:mitotic spindle assembly checkpoint signaling"/>
    <property type="evidence" value="ECO:0007669"/>
    <property type="project" value="TreeGrafter"/>
</dbReference>
<dbReference type="Proteomes" id="UP001211907">
    <property type="component" value="Unassembled WGS sequence"/>
</dbReference>
<accession>A0AAD5T6C1</accession>
<feature type="domain" description="KNTC1 third ARM-repeats" evidence="2">
    <location>
        <begin position="450"/>
        <end position="645"/>
    </location>
</feature>
<dbReference type="GO" id="GO:1903394">
    <property type="term" value="P:protein localization to kinetochore involved in kinetochore assembly"/>
    <property type="evidence" value="ECO:0007669"/>
    <property type="project" value="TreeGrafter"/>
</dbReference>
<dbReference type="PANTHER" id="PTHR15688:SF1">
    <property type="entry name" value="KINETOCHORE-ASSOCIATED PROTEIN 1"/>
    <property type="match status" value="1"/>
</dbReference>
<dbReference type="EMBL" id="JADGJH010000361">
    <property type="protein sequence ID" value="KAJ3130716.1"/>
    <property type="molecule type" value="Genomic_DNA"/>
</dbReference>
<gene>
    <name evidence="3" type="ORF">HK100_007634</name>
</gene>
<evidence type="ECO:0000259" key="1">
    <source>
        <dbReference type="Pfam" id="PF10493"/>
    </source>
</evidence>
<evidence type="ECO:0000313" key="3">
    <source>
        <dbReference type="EMBL" id="KAJ3130716.1"/>
    </source>
</evidence>
<dbReference type="AlphaFoldDB" id="A0AAD5T6C1"/>